<dbReference type="STRING" id="47428.A0A284RA55"/>
<feature type="region of interest" description="Disordered" evidence="2">
    <location>
        <begin position="263"/>
        <end position="424"/>
    </location>
</feature>
<name>A0A284RA55_ARMOS</name>
<dbReference type="SMART" id="SM00174">
    <property type="entry name" value="RHO"/>
    <property type="match status" value="1"/>
</dbReference>
<sequence length="809" mass="84600">MPSNDYDYGTELIETYDFLMKYIIIGEAGTGKSCLLHHFTHNSFKDHSQHTIGVEFSSRTVKLGEKRIKLQLWDTAGQERFRSVTRSYYRGAAGAILVYDITNRDSFINLSRWLADARALASPHLVTVLVGNKSDREEDREVEWAEASRWAAENGTLSASRGLIIGLLLATSSDVHFLEASSLTGDNVEAPFLLAARSILLSIESGALDPEKAGSGVSYASSSFAAGSTSIEPIISTTSESAASSAESATDNANLSSVIIQSDRQAGPSAASPMSSGQERQADMSSTTVSTSVAAGTTPATTTSVPVAAPPDAGDGTSSTSTTSSSSSSEVVITTSSSSTIVQVPPSTNTVTSTQPGITVTTTNPGTTNDAPATSVTAAPATSEERPLESATAATATVTQQTGAPVSGSSNISNGDNSGTSRATGIVAPSVNPAASTVSTVHSTLPQAIGVTVTGSDGQTSVTFPSFVTVLSTATESNGTVVTESAVVSNPTGLGQPDKNGNSSFFSNTSAVAGTFAAVGIVVFAVLALLLVCYRRRRRQRARTRWLTAITRPPSYPLHDDADRDPFEEDDPFEDPRNPPQMAQLTNAPQTTYINRDQRHEDSEHVDTEESTANLLGARNFAAAPLGSGPTTRTQEEGPFSDVNTFSPQEAIGLAITTNSPVPSLRSRQSTPSLYSDSPQVHGDADSFYDIDSGSPPPVPPKTETRPAAPPAIPRPPRSILRGAPPSRGSEYRPLTPPDSVESQRFSISSSSAGPATPTGLGFATGSSLDHETAKLATPLAPTLSPTAILTRRTLLDVCIFGIFPQSYK</sequence>
<dbReference type="FunFam" id="3.40.50.300:FF:001728">
    <property type="entry name" value="Ras related protein1"/>
    <property type="match status" value="1"/>
</dbReference>
<comment type="similarity">
    <text evidence="1">Belongs to the small GTPase superfamily. Rab family.</text>
</comment>
<dbReference type="AlphaFoldDB" id="A0A284RA55"/>
<feature type="compositionally biased region" description="Polar residues" evidence="2">
    <location>
        <begin position="656"/>
        <end position="679"/>
    </location>
</feature>
<feature type="compositionally biased region" description="Pro residues" evidence="2">
    <location>
        <begin position="708"/>
        <end position="717"/>
    </location>
</feature>
<proteinExistence type="inferred from homology"/>
<feature type="compositionally biased region" description="Low complexity" evidence="2">
    <location>
        <begin position="359"/>
        <end position="382"/>
    </location>
</feature>
<keyword evidence="3" id="KW-1133">Transmembrane helix</keyword>
<dbReference type="PROSITE" id="PS51421">
    <property type="entry name" value="RAS"/>
    <property type="match status" value="1"/>
</dbReference>
<feature type="compositionally biased region" description="Polar residues" evidence="2">
    <location>
        <begin position="349"/>
        <end position="358"/>
    </location>
</feature>
<feature type="compositionally biased region" description="Low complexity" evidence="2">
    <location>
        <begin position="266"/>
        <end position="277"/>
    </location>
</feature>
<feature type="compositionally biased region" description="Low complexity" evidence="2">
    <location>
        <begin position="391"/>
        <end position="421"/>
    </location>
</feature>
<dbReference type="GO" id="GO:0003924">
    <property type="term" value="F:GTPase activity"/>
    <property type="evidence" value="ECO:0007669"/>
    <property type="project" value="InterPro"/>
</dbReference>
<keyword evidence="5" id="KW-1185">Reference proteome</keyword>
<evidence type="ECO:0000256" key="1">
    <source>
        <dbReference type="ARBA" id="ARBA00006270"/>
    </source>
</evidence>
<dbReference type="InterPro" id="IPR005225">
    <property type="entry name" value="Small_GTP-bd"/>
</dbReference>
<evidence type="ECO:0000256" key="3">
    <source>
        <dbReference type="SAM" id="Phobius"/>
    </source>
</evidence>
<dbReference type="Gene3D" id="3.40.50.300">
    <property type="entry name" value="P-loop containing nucleotide triphosphate hydrolases"/>
    <property type="match status" value="1"/>
</dbReference>
<dbReference type="Proteomes" id="UP000219338">
    <property type="component" value="Unassembled WGS sequence"/>
</dbReference>
<keyword evidence="3" id="KW-0472">Membrane</keyword>
<feature type="compositionally biased region" description="Polar residues" evidence="2">
    <location>
        <begin position="741"/>
        <end position="754"/>
    </location>
</feature>
<feature type="compositionally biased region" description="Polar residues" evidence="2">
    <location>
        <begin position="581"/>
        <end position="590"/>
    </location>
</feature>
<dbReference type="OrthoDB" id="3250803at2759"/>
<reference evidence="5" key="1">
    <citation type="journal article" date="2017" name="Nat. Ecol. Evol.">
        <title>Genome expansion and lineage-specific genetic innovations in the forest pathogenic fungi Armillaria.</title>
        <authorList>
            <person name="Sipos G."/>
            <person name="Prasanna A.N."/>
            <person name="Walter M.C."/>
            <person name="O'Connor E."/>
            <person name="Balint B."/>
            <person name="Krizsan K."/>
            <person name="Kiss B."/>
            <person name="Hess J."/>
            <person name="Varga T."/>
            <person name="Slot J."/>
            <person name="Riley R."/>
            <person name="Boka B."/>
            <person name="Rigling D."/>
            <person name="Barry K."/>
            <person name="Lee J."/>
            <person name="Mihaltcheva S."/>
            <person name="LaButti K."/>
            <person name="Lipzen A."/>
            <person name="Waldron R."/>
            <person name="Moloney N.M."/>
            <person name="Sperisen C."/>
            <person name="Kredics L."/>
            <person name="Vagvoelgyi C."/>
            <person name="Patrignani A."/>
            <person name="Fitzpatrick D."/>
            <person name="Nagy I."/>
            <person name="Doyle S."/>
            <person name="Anderson J.B."/>
            <person name="Grigoriev I.V."/>
            <person name="Gueldener U."/>
            <person name="Muensterkoetter M."/>
            <person name="Nagy L.G."/>
        </authorList>
    </citation>
    <scope>NUCLEOTIDE SEQUENCE [LARGE SCALE GENOMIC DNA]</scope>
    <source>
        <strain evidence="5">C18/9</strain>
    </source>
</reference>
<feature type="compositionally biased region" description="Low complexity" evidence="2">
    <location>
        <begin position="285"/>
        <end position="348"/>
    </location>
</feature>
<dbReference type="Pfam" id="PF00071">
    <property type="entry name" value="Ras"/>
    <property type="match status" value="1"/>
</dbReference>
<gene>
    <name evidence="4" type="ORF">ARMOST_08989</name>
</gene>
<keyword evidence="3" id="KW-0812">Transmembrane</keyword>
<dbReference type="InterPro" id="IPR050209">
    <property type="entry name" value="Rab_GTPases_membrane_traffic"/>
</dbReference>
<feature type="transmembrane region" description="Helical" evidence="3">
    <location>
        <begin position="511"/>
        <end position="534"/>
    </location>
</feature>
<dbReference type="SMART" id="SM00176">
    <property type="entry name" value="RAN"/>
    <property type="match status" value="1"/>
</dbReference>
<evidence type="ECO:0000256" key="2">
    <source>
        <dbReference type="SAM" id="MobiDB-lite"/>
    </source>
</evidence>
<dbReference type="SUPFAM" id="SSF52540">
    <property type="entry name" value="P-loop containing nucleoside triphosphate hydrolases"/>
    <property type="match status" value="1"/>
</dbReference>
<dbReference type="PROSITE" id="PS51419">
    <property type="entry name" value="RAB"/>
    <property type="match status" value="1"/>
</dbReference>
<dbReference type="OMA" id="RHEDSEH"/>
<feature type="region of interest" description="Disordered" evidence="2">
    <location>
        <begin position="552"/>
        <end position="590"/>
    </location>
</feature>
<evidence type="ECO:0008006" key="6">
    <source>
        <dbReference type="Google" id="ProtNLM"/>
    </source>
</evidence>
<dbReference type="SMART" id="SM00175">
    <property type="entry name" value="RAB"/>
    <property type="match status" value="1"/>
</dbReference>
<feature type="region of interest" description="Disordered" evidence="2">
    <location>
        <begin position="622"/>
        <end position="766"/>
    </location>
</feature>
<dbReference type="InterPro" id="IPR027417">
    <property type="entry name" value="P-loop_NTPase"/>
</dbReference>
<dbReference type="PRINTS" id="PR00449">
    <property type="entry name" value="RASTRNSFRMNG"/>
</dbReference>
<dbReference type="GO" id="GO:0005525">
    <property type="term" value="F:GTP binding"/>
    <property type="evidence" value="ECO:0007669"/>
    <property type="project" value="InterPro"/>
</dbReference>
<evidence type="ECO:0000313" key="4">
    <source>
        <dbReference type="EMBL" id="SJL05643.1"/>
    </source>
</evidence>
<dbReference type="PANTHER" id="PTHR47979">
    <property type="entry name" value="DRAB11-RELATED"/>
    <property type="match status" value="1"/>
</dbReference>
<protein>
    <recommendedName>
        <fullName evidence="6">Ras-domain-containing protein</fullName>
    </recommendedName>
</protein>
<accession>A0A284RA55</accession>
<evidence type="ECO:0000313" key="5">
    <source>
        <dbReference type="Proteomes" id="UP000219338"/>
    </source>
</evidence>
<dbReference type="NCBIfam" id="TIGR00231">
    <property type="entry name" value="small_GTP"/>
    <property type="match status" value="1"/>
</dbReference>
<dbReference type="InterPro" id="IPR001806">
    <property type="entry name" value="Small_GTPase"/>
</dbReference>
<dbReference type="SMART" id="SM00173">
    <property type="entry name" value="RAS"/>
    <property type="match status" value="1"/>
</dbReference>
<dbReference type="EMBL" id="FUEG01000006">
    <property type="protein sequence ID" value="SJL05643.1"/>
    <property type="molecule type" value="Genomic_DNA"/>
</dbReference>
<organism evidence="4 5">
    <name type="scientific">Armillaria ostoyae</name>
    <name type="common">Armillaria root rot fungus</name>
    <dbReference type="NCBI Taxonomy" id="47428"/>
    <lineage>
        <taxon>Eukaryota</taxon>
        <taxon>Fungi</taxon>
        <taxon>Dikarya</taxon>
        <taxon>Basidiomycota</taxon>
        <taxon>Agaricomycotina</taxon>
        <taxon>Agaricomycetes</taxon>
        <taxon>Agaricomycetidae</taxon>
        <taxon>Agaricales</taxon>
        <taxon>Marasmiineae</taxon>
        <taxon>Physalacriaceae</taxon>
        <taxon>Armillaria</taxon>
    </lineage>
</organism>